<dbReference type="SUPFAM" id="SSF103196">
    <property type="entry name" value="Roadblock/LC7 domain"/>
    <property type="match status" value="1"/>
</dbReference>
<organism evidence="2 3">
    <name type="scientific">Steroidobacter flavus</name>
    <dbReference type="NCBI Taxonomy" id="1842136"/>
    <lineage>
        <taxon>Bacteria</taxon>
        <taxon>Pseudomonadati</taxon>
        <taxon>Pseudomonadota</taxon>
        <taxon>Gammaproteobacteria</taxon>
        <taxon>Steroidobacterales</taxon>
        <taxon>Steroidobacteraceae</taxon>
        <taxon>Steroidobacter</taxon>
    </lineage>
</organism>
<reference evidence="3" key="1">
    <citation type="journal article" date="2019" name="Int. J. Syst. Evol. Microbiol.">
        <title>The Global Catalogue of Microorganisms (GCM) 10K type strain sequencing project: providing services to taxonomists for standard genome sequencing and annotation.</title>
        <authorList>
            <consortium name="The Broad Institute Genomics Platform"/>
            <consortium name="The Broad Institute Genome Sequencing Center for Infectious Disease"/>
            <person name="Wu L."/>
            <person name="Ma J."/>
        </authorList>
    </citation>
    <scope>NUCLEOTIDE SEQUENCE [LARGE SCALE GENOMIC DNA]</scope>
    <source>
        <strain evidence="3">CGMCC 1.10759</strain>
    </source>
</reference>
<gene>
    <name evidence="2" type="ORF">ACFPN2_13325</name>
</gene>
<feature type="domain" description="Roadblock/LAMTOR2" evidence="1">
    <location>
        <begin position="17"/>
        <end position="108"/>
    </location>
</feature>
<accession>A0ABV8SR20</accession>
<dbReference type="InterPro" id="IPR004942">
    <property type="entry name" value="Roadblock/LAMTOR2_dom"/>
</dbReference>
<dbReference type="RefSeq" id="WP_380597255.1">
    <property type="nucleotide sequence ID" value="NZ_JBHSDU010000003.1"/>
</dbReference>
<keyword evidence="3" id="KW-1185">Reference proteome</keyword>
<evidence type="ECO:0000313" key="3">
    <source>
        <dbReference type="Proteomes" id="UP001595904"/>
    </source>
</evidence>
<dbReference type="Gene3D" id="3.30.450.30">
    <property type="entry name" value="Dynein light chain 2a, cytoplasmic"/>
    <property type="match status" value="1"/>
</dbReference>
<sequence>MTLPNSRFDADLVRLGAHHLEAFAAANADVQLAVLTSGDGFEVASYPPNQTMTPKIAAMSSSMQALSEALTREAGLAKNRNLIIETDSGTVLILGLAGTQPLSLAIVAKSGELLGKLLWASRNLCRKLETSLQK</sequence>
<dbReference type="EMBL" id="JBHSDU010000003">
    <property type="protein sequence ID" value="MFC4310066.1"/>
    <property type="molecule type" value="Genomic_DNA"/>
</dbReference>
<protein>
    <submittedName>
        <fullName evidence="2">Roadblock/LC7 domain-containing protein</fullName>
    </submittedName>
</protein>
<dbReference type="SMART" id="SM00960">
    <property type="entry name" value="Robl_LC7"/>
    <property type="match status" value="1"/>
</dbReference>
<dbReference type="Pfam" id="PF03259">
    <property type="entry name" value="Robl_LC7"/>
    <property type="match status" value="1"/>
</dbReference>
<comment type="caution">
    <text evidence="2">The sequence shown here is derived from an EMBL/GenBank/DDBJ whole genome shotgun (WGS) entry which is preliminary data.</text>
</comment>
<proteinExistence type="predicted"/>
<name>A0ABV8SR20_9GAMM</name>
<evidence type="ECO:0000313" key="2">
    <source>
        <dbReference type="EMBL" id="MFC4310066.1"/>
    </source>
</evidence>
<dbReference type="Proteomes" id="UP001595904">
    <property type="component" value="Unassembled WGS sequence"/>
</dbReference>
<evidence type="ECO:0000259" key="1">
    <source>
        <dbReference type="SMART" id="SM00960"/>
    </source>
</evidence>